<dbReference type="GO" id="GO:0050118">
    <property type="term" value="F:N-acetyldiaminopimelate deacetylase activity"/>
    <property type="evidence" value="ECO:0007669"/>
    <property type="project" value="UniProtKB-ARBA"/>
</dbReference>
<gene>
    <name evidence="4" type="ORF">SAMN05216216_12225</name>
</gene>
<protein>
    <submittedName>
        <fullName evidence="4">Amidohydrolase</fullName>
    </submittedName>
</protein>
<comment type="cofactor">
    <cofactor evidence="2">
        <name>Mn(2+)</name>
        <dbReference type="ChEBI" id="CHEBI:29035"/>
    </cofactor>
    <text evidence="2">The Mn(2+) ion enhances activity.</text>
</comment>
<evidence type="ECO:0000256" key="1">
    <source>
        <dbReference type="ARBA" id="ARBA00022801"/>
    </source>
</evidence>
<name>A0A1G9HCX7_9BACL</name>
<dbReference type="FunFam" id="3.30.70.360:FF:000001">
    <property type="entry name" value="N-acetyldiaminopimelate deacetylase"/>
    <property type="match status" value="1"/>
</dbReference>
<dbReference type="RefSeq" id="WP_245696755.1">
    <property type="nucleotide sequence ID" value="NZ_FNFY01000022.1"/>
</dbReference>
<feature type="binding site" evidence="2">
    <location>
        <position position="112"/>
    </location>
    <ligand>
        <name>Mn(2+)</name>
        <dbReference type="ChEBI" id="CHEBI:29035"/>
        <label>2</label>
    </ligand>
</feature>
<keyword evidence="5" id="KW-1185">Reference proteome</keyword>
<evidence type="ECO:0000256" key="2">
    <source>
        <dbReference type="PIRSR" id="PIRSR005962-1"/>
    </source>
</evidence>
<dbReference type="EMBL" id="FNFY01000022">
    <property type="protein sequence ID" value="SDL10705.1"/>
    <property type="molecule type" value="Genomic_DNA"/>
</dbReference>
<keyword evidence="2" id="KW-0479">Metal-binding</keyword>
<evidence type="ECO:0000313" key="4">
    <source>
        <dbReference type="EMBL" id="SDL10705.1"/>
    </source>
</evidence>
<feature type="binding site" evidence="2">
    <location>
        <position position="372"/>
    </location>
    <ligand>
        <name>Mn(2+)</name>
        <dbReference type="ChEBI" id="CHEBI:29035"/>
        <label>2</label>
    </ligand>
</feature>
<dbReference type="SUPFAM" id="SSF55031">
    <property type="entry name" value="Bacterial exopeptidase dimerisation domain"/>
    <property type="match status" value="1"/>
</dbReference>
<evidence type="ECO:0000259" key="3">
    <source>
        <dbReference type="Pfam" id="PF07687"/>
    </source>
</evidence>
<feature type="binding site" evidence="2">
    <location>
        <position position="148"/>
    </location>
    <ligand>
        <name>Mn(2+)</name>
        <dbReference type="ChEBI" id="CHEBI:29035"/>
        <label>2</label>
    </ligand>
</feature>
<organism evidence="4 5">
    <name type="scientific">Lacicoccus qingdaonensis</name>
    <dbReference type="NCBI Taxonomy" id="576118"/>
    <lineage>
        <taxon>Bacteria</taxon>
        <taxon>Bacillati</taxon>
        <taxon>Bacillota</taxon>
        <taxon>Bacilli</taxon>
        <taxon>Bacillales</taxon>
        <taxon>Salinicoccaceae</taxon>
        <taxon>Lacicoccus</taxon>
    </lineage>
</organism>
<dbReference type="Pfam" id="PF01546">
    <property type="entry name" value="Peptidase_M20"/>
    <property type="match status" value="1"/>
</dbReference>
<dbReference type="InterPro" id="IPR011650">
    <property type="entry name" value="Peptidase_M20_dimer"/>
</dbReference>
<feature type="binding site" evidence="2">
    <location>
        <position position="173"/>
    </location>
    <ligand>
        <name>Mn(2+)</name>
        <dbReference type="ChEBI" id="CHEBI:29035"/>
        <label>1</label>
    </ligand>
</feature>
<dbReference type="Gene3D" id="3.30.70.360">
    <property type="match status" value="1"/>
</dbReference>
<dbReference type="SUPFAM" id="SSF53187">
    <property type="entry name" value="Zn-dependent exopeptidases"/>
    <property type="match status" value="1"/>
</dbReference>
<evidence type="ECO:0000313" key="5">
    <source>
        <dbReference type="Proteomes" id="UP000199008"/>
    </source>
</evidence>
<dbReference type="InterPro" id="IPR017439">
    <property type="entry name" value="Amidohydrolase"/>
</dbReference>
<reference evidence="5" key="1">
    <citation type="submission" date="2016-10" db="EMBL/GenBank/DDBJ databases">
        <authorList>
            <person name="Varghese N."/>
            <person name="Submissions S."/>
        </authorList>
    </citation>
    <scope>NUCLEOTIDE SEQUENCE [LARGE SCALE GENOMIC DNA]</scope>
    <source>
        <strain evidence="5">CGMCC 1.8895</strain>
    </source>
</reference>
<keyword evidence="1 4" id="KW-0378">Hydrolase</keyword>
<feature type="binding site" evidence="2">
    <location>
        <position position="114"/>
    </location>
    <ligand>
        <name>Mn(2+)</name>
        <dbReference type="ChEBI" id="CHEBI:29035"/>
        <label>2</label>
    </ligand>
</feature>
<keyword evidence="2" id="KW-0464">Manganese</keyword>
<dbReference type="PANTHER" id="PTHR11014:SF63">
    <property type="entry name" value="METALLOPEPTIDASE, PUTATIVE (AFU_ORTHOLOGUE AFUA_6G09600)-RELATED"/>
    <property type="match status" value="1"/>
</dbReference>
<feature type="domain" description="Peptidase M20 dimerisation" evidence="3">
    <location>
        <begin position="197"/>
        <end position="288"/>
    </location>
</feature>
<dbReference type="GO" id="GO:0046872">
    <property type="term" value="F:metal ion binding"/>
    <property type="evidence" value="ECO:0007669"/>
    <property type="project" value="UniProtKB-KW"/>
</dbReference>
<sequence>MRHIGDSKEILNEMIDNMESIYPDMIDVRRDFHMHPELSFKEVRTPEIIAGHLKSLGLETYENVGTSGVVGILRGNNPGPVIALRADFDALPMQDEKDVPYKSTVDGVTHACGHDIHTTALMMVEKVLVQYKDKINGDIIFIHQHAEEEPPGGASEIVASGLLKDVDYIYGAHVWDEGALGEIGFTEGYAMGAGDNFEINLYGDGGHGAMPQNSVDTLVAGCQLVGNLQNIISRRLDPQQSGVVTIGTIKSGDSYNVIPSKAYIAGTSRCFNPKTKQQIRGWIDHISKTTAEQFGATAEVIFAQGYDAVYNHIPETRNLKALVDTHLPELTTADKEPALTAEDFADYLKEFPGTFFFVGAHSDETAPRYSLHHPKFNPDERSMINIGKVFLTAFSHHMFGLEASHD</sequence>
<dbReference type="Gene3D" id="3.40.630.10">
    <property type="entry name" value="Zn peptidases"/>
    <property type="match status" value="1"/>
</dbReference>
<dbReference type="Proteomes" id="UP000199008">
    <property type="component" value="Unassembled WGS sequence"/>
</dbReference>
<dbReference type="Pfam" id="PF07687">
    <property type="entry name" value="M20_dimer"/>
    <property type="match status" value="1"/>
</dbReference>
<dbReference type="PANTHER" id="PTHR11014">
    <property type="entry name" value="PEPTIDASE M20 FAMILY MEMBER"/>
    <property type="match status" value="1"/>
</dbReference>
<dbReference type="GO" id="GO:0019877">
    <property type="term" value="P:diaminopimelate biosynthetic process"/>
    <property type="evidence" value="ECO:0007669"/>
    <property type="project" value="UniProtKB-ARBA"/>
</dbReference>
<dbReference type="STRING" id="576118.SAMN05216216_12225"/>
<dbReference type="AlphaFoldDB" id="A0A1G9HCX7"/>
<dbReference type="InterPro" id="IPR002933">
    <property type="entry name" value="Peptidase_M20"/>
</dbReference>
<proteinExistence type="predicted"/>
<dbReference type="NCBIfam" id="TIGR01891">
    <property type="entry name" value="amidohydrolases"/>
    <property type="match status" value="1"/>
</dbReference>
<accession>A0A1G9HCX7</accession>
<dbReference type="PIRSF" id="PIRSF005962">
    <property type="entry name" value="Pept_M20D_amidohydro"/>
    <property type="match status" value="1"/>
</dbReference>
<dbReference type="InterPro" id="IPR036264">
    <property type="entry name" value="Bact_exopeptidase_dim_dom"/>
</dbReference>